<dbReference type="SMART" id="SM00198">
    <property type="entry name" value="SCP"/>
    <property type="match status" value="1"/>
</dbReference>
<dbReference type="EMBL" id="CM035425">
    <property type="protein sequence ID" value="KAH7331591.1"/>
    <property type="molecule type" value="Genomic_DNA"/>
</dbReference>
<dbReference type="GO" id="GO:0005576">
    <property type="term" value="C:extracellular region"/>
    <property type="evidence" value="ECO:0007669"/>
    <property type="project" value="InterPro"/>
</dbReference>
<feature type="chain" id="PRO_5035908370" description="SCP domain-containing protein" evidence="1">
    <location>
        <begin position="30"/>
        <end position="172"/>
    </location>
</feature>
<accession>A0A8T2SGK3</accession>
<organism evidence="3 4">
    <name type="scientific">Ceratopteris richardii</name>
    <name type="common">Triangle waterfern</name>
    <dbReference type="NCBI Taxonomy" id="49495"/>
    <lineage>
        <taxon>Eukaryota</taxon>
        <taxon>Viridiplantae</taxon>
        <taxon>Streptophyta</taxon>
        <taxon>Embryophyta</taxon>
        <taxon>Tracheophyta</taxon>
        <taxon>Polypodiopsida</taxon>
        <taxon>Polypodiidae</taxon>
        <taxon>Polypodiales</taxon>
        <taxon>Pteridineae</taxon>
        <taxon>Pteridaceae</taxon>
        <taxon>Parkerioideae</taxon>
        <taxon>Ceratopteris</taxon>
    </lineage>
</organism>
<gene>
    <name evidence="3" type="ORF">KP509_20G041900</name>
</gene>
<dbReference type="PROSITE" id="PS01009">
    <property type="entry name" value="CRISP_1"/>
    <property type="match status" value="1"/>
</dbReference>
<dbReference type="Pfam" id="PF00188">
    <property type="entry name" value="CAP"/>
    <property type="match status" value="1"/>
</dbReference>
<keyword evidence="1" id="KW-0732">Signal</keyword>
<evidence type="ECO:0000259" key="2">
    <source>
        <dbReference type="SMART" id="SM00198"/>
    </source>
</evidence>
<dbReference type="InterPro" id="IPR018244">
    <property type="entry name" value="Allrgn_V5/Tpx1_CS"/>
</dbReference>
<dbReference type="PANTHER" id="PTHR10334">
    <property type="entry name" value="CYSTEINE-RICH SECRETORY PROTEIN-RELATED"/>
    <property type="match status" value="1"/>
</dbReference>
<dbReference type="OrthoDB" id="337038at2759"/>
<feature type="domain" description="SCP" evidence="2">
    <location>
        <begin position="34"/>
        <end position="168"/>
    </location>
</feature>
<dbReference type="Proteomes" id="UP000825935">
    <property type="component" value="Chromosome 20"/>
</dbReference>
<name>A0A8T2SGK3_CERRI</name>
<evidence type="ECO:0000313" key="4">
    <source>
        <dbReference type="Proteomes" id="UP000825935"/>
    </source>
</evidence>
<dbReference type="InterPro" id="IPR014044">
    <property type="entry name" value="CAP_dom"/>
</dbReference>
<keyword evidence="4" id="KW-1185">Reference proteome</keyword>
<dbReference type="PRINTS" id="PR00837">
    <property type="entry name" value="V5TPXLIKE"/>
</dbReference>
<evidence type="ECO:0000313" key="3">
    <source>
        <dbReference type="EMBL" id="KAH7331591.1"/>
    </source>
</evidence>
<sequence>MAILSVPYLTVLLNFVIMTMMQRMPTAHAQLQHSEESGFLSPQNEARTMVGVPPLSWDYNLTSYAASYAASQADQCEALVHSRGPFGENLFWGGFGRAWKPEDAVGFWVEESSYYDYSSNSCAPGRMCGHYTQIVWRDTTHVGCASQICSSGSVLMICNYNPPGNYIGEWPY</sequence>
<dbReference type="OMA" id="WANSCVE"/>
<protein>
    <recommendedName>
        <fullName evidence="2">SCP domain-containing protein</fullName>
    </recommendedName>
</protein>
<dbReference type="PROSITE" id="PS01010">
    <property type="entry name" value="CRISP_2"/>
    <property type="match status" value="1"/>
</dbReference>
<dbReference type="InterPro" id="IPR035940">
    <property type="entry name" value="CAP_sf"/>
</dbReference>
<dbReference type="Gene3D" id="3.40.33.10">
    <property type="entry name" value="CAP"/>
    <property type="match status" value="1"/>
</dbReference>
<evidence type="ECO:0000256" key="1">
    <source>
        <dbReference type="SAM" id="SignalP"/>
    </source>
</evidence>
<dbReference type="AlphaFoldDB" id="A0A8T2SGK3"/>
<dbReference type="FunFam" id="3.40.33.10:FF:000004">
    <property type="entry name" value="CAP, cysteine-rich secretory protein, antigen 5"/>
    <property type="match status" value="1"/>
</dbReference>
<dbReference type="InterPro" id="IPR001283">
    <property type="entry name" value="CRISP-related"/>
</dbReference>
<feature type="signal peptide" evidence="1">
    <location>
        <begin position="1"/>
        <end position="29"/>
    </location>
</feature>
<dbReference type="SUPFAM" id="SSF55797">
    <property type="entry name" value="PR-1-like"/>
    <property type="match status" value="1"/>
</dbReference>
<proteinExistence type="predicted"/>
<reference evidence="3" key="1">
    <citation type="submission" date="2021-08" db="EMBL/GenBank/DDBJ databases">
        <title>WGS assembly of Ceratopteris richardii.</title>
        <authorList>
            <person name="Marchant D.B."/>
            <person name="Chen G."/>
            <person name="Jenkins J."/>
            <person name="Shu S."/>
            <person name="Leebens-Mack J."/>
            <person name="Grimwood J."/>
            <person name="Schmutz J."/>
            <person name="Soltis P."/>
            <person name="Soltis D."/>
            <person name="Chen Z.-H."/>
        </authorList>
    </citation>
    <scope>NUCLEOTIDE SEQUENCE</scope>
    <source>
        <strain evidence="3">Whitten #5841</strain>
        <tissue evidence="3">Leaf</tissue>
    </source>
</reference>
<comment type="caution">
    <text evidence="3">The sequence shown here is derived from an EMBL/GenBank/DDBJ whole genome shotgun (WGS) entry which is preliminary data.</text>
</comment>